<evidence type="ECO:0000313" key="1">
    <source>
        <dbReference type="EMBL" id="AGH31439.1"/>
    </source>
</evidence>
<reference evidence="1 2" key="1">
    <citation type="submission" date="2010-10" db="EMBL/GenBank/DDBJ databases">
        <title>The Genome Sequence of Loktanella phage pCB2051-A.</title>
        <authorList>
            <consortium name="The Broad Institute Genome Sequencing Platform"/>
            <person name="Henn M.R."/>
            <person name="Buchan A."/>
            <person name="Levin J."/>
            <person name="Malboeuf C."/>
            <person name="Casali M."/>
            <person name="Russ C."/>
            <person name="Lennon N."/>
            <person name="Chapman S.B."/>
            <person name="Erlich R."/>
            <person name="Young S.K."/>
            <person name="Yandava C."/>
            <person name="Zeng Q."/>
            <person name="Alvarado L."/>
            <person name="Anderson S."/>
            <person name="Berlin A."/>
            <person name="Chen Z."/>
            <person name="Freedman E."/>
            <person name="Gellesch M."/>
            <person name="Goldberg J."/>
            <person name="Green L."/>
            <person name="Griggs A."/>
            <person name="Gujja S."/>
            <person name="Heilman E.R."/>
            <person name="Heiman D."/>
            <person name="Hollinger A."/>
            <person name="Howarth C."/>
            <person name="Larson L."/>
            <person name="Mehta T."/>
            <person name="Pearson M."/>
            <person name="Roberts A."/>
            <person name="Ryan E."/>
            <person name="Saif S."/>
            <person name="Shea T."/>
            <person name="Shenoy N."/>
            <person name="Sisk P."/>
            <person name="Stolte C."/>
            <person name="Sykes S."/>
            <person name="White J."/>
            <person name="Haas B."/>
            <person name="Nusbaum C."/>
            <person name="Birren B."/>
        </authorList>
    </citation>
    <scope>NUCLEOTIDE SEQUENCE [LARGE SCALE GENOMIC DNA]</scope>
    <source>
        <strain evidence="2">pCB2051-A</strain>
    </source>
</reference>
<organism evidence="1 2">
    <name type="scientific">Loktanella phage pCB2051-A</name>
    <dbReference type="NCBI Taxonomy" id="754044"/>
    <lineage>
        <taxon>Viruses</taxon>
        <taxon>Duplodnaviria</taxon>
        <taxon>Heunggongvirae</taxon>
        <taxon>Uroviricota</taxon>
        <taxon>Caudoviricetes</taxon>
        <taxon>Casjensviridae</taxon>
        <taxon>Broinstvirus</taxon>
        <taxon>Broinstvirus pCB2051A</taxon>
    </lineage>
</organism>
<dbReference type="KEGG" id="vg:15011471"/>
<protein>
    <submittedName>
        <fullName evidence="1">Uncharacterized protein</fullName>
    </submittedName>
</protein>
<dbReference type="EMBL" id="HQ632859">
    <property type="protein sequence ID" value="AGH31439.1"/>
    <property type="molecule type" value="Genomic_DNA"/>
</dbReference>
<accession>M4QSW4</accession>
<proteinExistence type="predicted"/>
<gene>
    <name evidence="1" type="ORF">LOKG_00002</name>
</gene>
<dbReference type="RefSeq" id="YP_007674899.1">
    <property type="nucleotide sequence ID" value="NC_020853.1"/>
</dbReference>
<name>M4QSW4_9CAUD</name>
<dbReference type="GeneID" id="15011471"/>
<dbReference type="Proteomes" id="UP000201389">
    <property type="component" value="Segment"/>
</dbReference>
<evidence type="ECO:0000313" key="2">
    <source>
        <dbReference type="Proteomes" id="UP000201389"/>
    </source>
</evidence>
<keyword evidence="2" id="KW-1185">Reference proteome</keyword>
<sequence length="388" mass="43421">MRDLAEQYGIEVGKTYKAKQCPFSKARTTYPRTVVSISDSGNMVEYTSGNPRLKSKTYARTSCRSFADWAGLSNRTQTVPHETPKPTVADLPNYRTYCVNCGCEATKNNGQRICDCPNGIGTDKVRIPQSVHMMKGNLVTLIRRHEELLAFLNADPTVPPHLRETRGRNFLLAEKENDRVVWLMADTRRRMAQQMAHMQIPNTQDLEADGAALKQAIPAPHLSPMKILKNSEYGNMGEQKMPEIEVYPNGHLWNPEDAAEFYAHAVKEMSARAQRHSPEYQRGAREALSGVEANRLDLNLRSIGRMMGLTERMAVAMWKAEAERAGGTKGTIENRTLTNFMNESKDSQMKWRSLATAALAAIRESGLTLTADPRVENPNELDQGPSTP</sequence>